<dbReference type="Pfam" id="PF13975">
    <property type="entry name" value="gag-asp_proteas"/>
    <property type="match status" value="1"/>
</dbReference>
<dbReference type="GO" id="GO:0006508">
    <property type="term" value="P:proteolysis"/>
    <property type="evidence" value="ECO:0007669"/>
    <property type="project" value="UniProtKB-KW"/>
</dbReference>
<reference evidence="2 3" key="1">
    <citation type="submission" date="2024-09" db="EMBL/GenBank/DDBJ databases">
        <title>Novel species of the genus Pelomonas and Roseateles isolated from streams.</title>
        <authorList>
            <person name="Lu H."/>
        </authorList>
    </citation>
    <scope>NUCLEOTIDE SEQUENCE [LARGE SCALE GENOMIC DNA]</scope>
    <source>
        <strain evidence="2 3">BYS96W</strain>
    </source>
</reference>
<dbReference type="NCBIfam" id="TIGR02281">
    <property type="entry name" value="clan_AA_DTGA"/>
    <property type="match status" value="1"/>
</dbReference>
<accession>A0ABW7G521</accession>
<sequence length="223" mass="23437">MQPSTQGVRLPRLALISLLLALAAPVQAQAPQVQLNGMLGARAALLIIDGEPRTLAVGSEARGVKLVSLHDGQAVIEMAGQRQTLVMGAAPARVLGATDSTPRQIVIPASASGHYTVGGAINGQPASFLVDTGATNVALSQVEADKLGLRYQQGKRVSIQTANGVAPGYQIDVASIRIGEVEVRNVTTIVTPAQIGHVLLGNSFLKRFQMHRENDVMTLDLRN</sequence>
<proteinExistence type="predicted"/>
<keyword evidence="1" id="KW-0732">Signal</keyword>
<dbReference type="PROSITE" id="PS00141">
    <property type="entry name" value="ASP_PROTEASE"/>
    <property type="match status" value="1"/>
</dbReference>
<organism evidence="2 3">
    <name type="scientific">Pelomonas nitida</name>
    <dbReference type="NCBI Taxonomy" id="3299027"/>
    <lineage>
        <taxon>Bacteria</taxon>
        <taxon>Pseudomonadati</taxon>
        <taxon>Pseudomonadota</taxon>
        <taxon>Betaproteobacteria</taxon>
        <taxon>Burkholderiales</taxon>
        <taxon>Sphaerotilaceae</taxon>
        <taxon>Roseateles</taxon>
    </lineage>
</organism>
<dbReference type="Gene3D" id="2.40.70.10">
    <property type="entry name" value="Acid Proteases"/>
    <property type="match status" value="1"/>
</dbReference>
<dbReference type="GO" id="GO:0008233">
    <property type="term" value="F:peptidase activity"/>
    <property type="evidence" value="ECO:0007669"/>
    <property type="project" value="UniProtKB-KW"/>
</dbReference>
<dbReference type="RefSeq" id="WP_394487853.1">
    <property type="nucleotide sequence ID" value="NZ_JBIGIA010000006.1"/>
</dbReference>
<keyword evidence="3" id="KW-1185">Reference proteome</keyword>
<dbReference type="Proteomes" id="UP001606305">
    <property type="component" value="Unassembled WGS sequence"/>
</dbReference>
<comment type="caution">
    <text evidence="2">The sequence shown here is derived from an EMBL/GenBank/DDBJ whole genome shotgun (WGS) entry which is preliminary data.</text>
</comment>
<keyword evidence="2" id="KW-0645">Protease</keyword>
<dbReference type="InterPro" id="IPR021109">
    <property type="entry name" value="Peptidase_aspartic_dom_sf"/>
</dbReference>
<keyword evidence="2" id="KW-0378">Hydrolase</keyword>
<dbReference type="InterPro" id="IPR034122">
    <property type="entry name" value="Retropepsin-like_bacterial"/>
</dbReference>
<dbReference type="EMBL" id="JBIGIA010000006">
    <property type="protein sequence ID" value="MFG6457034.1"/>
    <property type="molecule type" value="Genomic_DNA"/>
</dbReference>
<feature type="signal peptide" evidence="1">
    <location>
        <begin position="1"/>
        <end position="28"/>
    </location>
</feature>
<dbReference type="InterPro" id="IPR001969">
    <property type="entry name" value="Aspartic_peptidase_AS"/>
</dbReference>
<protein>
    <submittedName>
        <fullName evidence="2">TIGR02281 family clan AA aspartic protease</fullName>
    </submittedName>
</protein>
<feature type="chain" id="PRO_5045655915" evidence="1">
    <location>
        <begin position="29"/>
        <end position="223"/>
    </location>
</feature>
<evidence type="ECO:0000313" key="3">
    <source>
        <dbReference type="Proteomes" id="UP001606305"/>
    </source>
</evidence>
<evidence type="ECO:0000256" key="1">
    <source>
        <dbReference type="SAM" id="SignalP"/>
    </source>
</evidence>
<dbReference type="InterPro" id="IPR011969">
    <property type="entry name" value="Clan_AA_Asp_peptidase_C"/>
</dbReference>
<dbReference type="SUPFAM" id="SSF50630">
    <property type="entry name" value="Acid proteases"/>
    <property type="match status" value="1"/>
</dbReference>
<evidence type="ECO:0000313" key="2">
    <source>
        <dbReference type="EMBL" id="MFG6457034.1"/>
    </source>
</evidence>
<dbReference type="CDD" id="cd05483">
    <property type="entry name" value="retropepsin_like_bacteria"/>
    <property type="match status" value="1"/>
</dbReference>
<gene>
    <name evidence="2" type="ORF">ACG00X_09330</name>
</gene>
<name>A0ABW7G521_9BURK</name>